<evidence type="ECO:0000313" key="3">
    <source>
        <dbReference type="EMBL" id="BAJ49878.1"/>
    </source>
</evidence>
<evidence type="ECO:0000313" key="4">
    <source>
        <dbReference type="Proteomes" id="UP000008120"/>
    </source>
</evidence>
<sequence>MIEKIVVESVEGDRLFKLVRGQVFVRGVAARFEGVIYQSVGGPNVRAMIDSGDAEKLRQHGLGGEDVEKLELMLQEKILNGEVELGETG</sequence>
<dbReference type="STRING" id="311458.CSUB_C0009"/>
<name>E6N3X8_CALS0</name>
<dbReference type="Proteomes" id="UP000008120">
    <property type="component" value="Chromosome"/>
</dbReference>
<organism evidence="2">
    <name type="scientific">Caldiarchaeum subterraneum</name>
    <dbReference type="NCBI Taxonomy" id="311458"/>
    <lineage>
        <taxon>Archaea</taxon>
        <taxon>Nitrososphaerota</taxon>
        <taxon>Candidatus Caldarchaeales</taxon>
        <taxon>Candidatus Caldarchaeaceae</taxon>
        <taxon>Candidatus Caldarchaeum</taxon>
    </lineage>
</organism>
<proteinExistence type="predicted"/>
<accession>E6N3X8</accession>
<dbReference type="AlphaFoldDB" id="E6N3X8"/>
<evidence type="ECO:0000313" key="2">
    <source>
        <dbReference type="EMBL" id="BAJ48982.1"/>
    </source>
</evidence>
<evidence type="ECO:0000313" key="1">
    <source>
        <dbReference type="EMBL" id="BAJ47062.1"/>
    </source>
</evidence>
<dbReference type="KEGG" id="csu:CSUB_C0009"/>
<protein>
    <submittedName>
        <fullName evidence="2">Uncharacterized protein</fullName>
    </submittedName>
</protein>
<reference evidence="2 4" key="2">
    <citation type="journal article" date="2011" name="Nucleic Acids Res.">
        <title>Insights into the evolution of Archaea and eukaryotic protein modifier systems revealed by the genome of a novel archaeal group.</title>
        <authorList>
            <person name="Nunoura T."/>
            <person name="Takaki Y."/>
            <person name="Kakuta J."/>
            <person name="Nishi S."/>
            <person name="Sugahara J."/>
            <person name="Kazama H."/>
            <person name="Chee G."/>
            <person name="Hattori M."/>
            <person name="Kanai A."/>
            <person name="Atomi H."/>
            <person name="Takai K."/>
            <person name="Takami H."/>
        </authorList>
    </citation>
    <scope>NUCLEOTIDE SEQUENCE</scope>
</reference>
<gene>
    <name evidence="3" type="ORF">CSUB_C0009</name>
    <name evidence="1" type="ORF">HGMM_F51C10C17</name>
    <name evidence="2" type="ORF">HGMM_F52F07C30</name>
</gene>
<dbReference type="BioCyc" id="CCAL311458:G131R-9-MONOMER"/>
<dbReference type="EMBL" id="BA000048">
    <property type="protein sequence ID" value="BAJ49878.1"/>
    <property type="molecule type" value="Genomic_DNA"/>
</dbReference>
<dbReference type="EMBL" id="AP011826">
    <property type="protein sequence ID" value="BAJ47062.1"/>
    <property type="molecule type" value="Genomic_DNA"/>
</dbReference>
<reference evidence="2 4" key="1">
    <citation type="journal article" date="2005" name="Environ. Microbiol.">
        <title>Genetic and functional properties of uncultivated thermophilic crenarchaeotes from a subsurface gold mine as revealed by analysis of genome fragments.</title>
        <authorList>
            <person name="Nunoura T."/>
            <person name="Hirayama H."/>
            <person name="Takami H."/>
            <person name="Oida H."/>
            <person name="Nishi S."/>
            <person name="Shimamura S."/>
            <person name="Suzuki Y."/>
            <person name="Inagaki F."/>
            <person name="Takai K."/>
            <person name="Nealson K.H."/>
            <person name="Horikoshi K."/>
        </authorList>
    </citation>
    <scope>NUCLEOTIDE SEQUENCE</scope>
</reference>
<reference evidence="2" key="3">
    <citation type="journal article" date="2012" name="PLoS ONE">
        <title>A Deeply Branching Thermophilic Bacterium with an Ancient Acetyl-CoA Pathway Dominates a Subsurface Ecosystem.</title>
        <authorList>
            <person name="Takami H."/>
            <person name="Noguchi H."/>
            <person name="Takaki Y."/>
            <person name="Uchiyama I."/>
            <person name="Toyoda A."/>
            <person name="Nishi S."/>
            <person name="Chee G.-J."/>
            <person name="Arai W."/>
            <person name="Nunoura T."/>
            <person name="Itoh T."/>
            <person name="Hattori M."/>
            <person name="Takai K."/>
        </authorList>
    </citation>
    <scope>NUCLEOTIDE SEQUENCE</scope>
</reference>
<dbReference type="EMBL" id="AP011786">
    <property type="protein sequence ID" value="BAJ48982.1"/>
    <property type="molecule type" value="Genomic_DNA"/>
</dbReference>